<keyword evidence="3" id="KW-1185">Reference proteome</keyword>
<feature type="region of interest" description="Disordered" evidence="1">
    <location>
        <begin position="517"/>
        <end position="537"/>
    </location>
</feature>
<sequence length="537" mass="58623">MRFQVQLAKAASTPSPHLEHDKAAKSAPMLEGGAYPTWPQRSAYLCSRSFDYTQTPAHGAHRPKPHRCDVHIQITCRTSIPSSLTDIRTSSGSHLGEVSVANLPIRAATAASPHSMAHAEPAIKPKICSKARCSAVGNHPRLCQLLLHKAMTLPSSSHRIASHRIVSYRVAHRPCPALACKLHAGRARSRPLPHQTEQPAIWPGLQPRQYALPSPLTSCSPPHVTYPSLLLPTCFHACFHPACHRTYPTLLLPGKSQKLSGERVFRIPNLSRLWKHAWKTVPALQEPMASGVRVEIYCGHSGHVEGGRRSVGHAKRSGVEEVWKGRGGSQRDSERCVAMRWNDRRHVCEGLRAVCLPVLATGEWRLKGDEGVKGRGQIVLAVPTYVPPTQFLPFAPSPPAQPPFPLFNRPPPAPLPPTLTSPLPSPRIAISTNATNAPSHAHHLLCPIAWIYRLHPSPARAPTPHAAGTHAARDFLSSFPLPVPSVLPLARSRSPSATYLRAHAGRWVVRRWSDDERGKGALLPGGEGDERDGQGQE</sequence>
<evidence type="ECO:0000256" key="1">
    <source>
        <dbReference type="SAM" id="MobiDB-lite"/>
    </source>
</evidence>
<reference evidence="2" key="1">
    <citation type="journal article" date="2020" name="Mol. Plant Microbe Interact.">
        <title>Genome Sequence of the Biocontrol Agent Coniothyrium minitans strain Conio (IMI 134523).</title>
        <authorList>
            <person name="Patel D."/>
            <person name="Shittu T.A."/>
            <person name="Baroncelli R."/>
            <person name="Muthumeenakshi S."/>
            <person name="Osborne T.H."/>
            <person name="Janganan T.K."/>
            <person name="Sreenivasaprasad S."/>
        </authorList>
    </citation>
    <scope>NUCLEOTIDE SEQUENCE</scope>
    <source>
        <strain evidence="2">Conio</strain>
    </source>
</reference>
<comment type="caution">
    <text evidence="2">The sequence shown here is derived from an EMBL/GenBank/DDBJ whole genome shotgun (WGS) entry which is preliminary data.</text>
</comment>
<dbReference type="Proteomes" id="UP000756921">
    <property type="component" value="Unassembled WGS sequence"/>
</dbReference>
<dbReference type="EMBL" id="WJXW01000002">
    <property type="protein sequence ID" value="KAF9740182.1"/>
    <property type="molecule type" value="Genomic_DNA"/>
</dbReference>
<proteinExistence type="predicted"/>
<dbReference type="AlphaFoldDB" id="A0A9P6KV95"/>
<evidence type="ECO:0000313" key="2">
    <source>
        <dbReference type="EMBL" id="KAF9740182.1"/>
    </source>
</evidence>
<name>A0A9P6KV95_9PLEO</name>
<protein>
    <submittedName>
        <fullName evidence="2">Uncharacterized protein</fullName>
    </submittedName>
</protein>
<feature type="region of interest" description="Disordered" evidence="1">
    <location>
        <begin position="1"/>
        <end position="31"/>
    </location>
</feature>
<organism evidence="2 3">
    <name type="scientific">Paraphaeosphaeria minitans</name>
    <dbReference type="NCBI Taxonomy" id="565426"/>
    <lineage>
        <taxon>Eukaryota</taxon>
        <taxon>Fungi</taxon>
        <taxon>Dikarya</taxon>
        <taxon>Ascomycota</taxon>
        <taxon>Pezizomycotina</taxon>
        <taxon>Dothideomycetes</taxon>
        <taxon>Pleosporomycetidae</taxon>
        <taxon>Pleosporales</taxon>
        <taxon>Massarineae</taxon>
        <taxon>Didymosphaeriaceae</taxon>
        <taxon>Paraphaeosphaeria</taxon>
    </lineage>
</organism>
<gene>
    <name evidence="2" type="ORF">PMIN01_02817</name>
</gene>
<accession>A0A9P6KV95</accession>
<evidence type="ECO:0000313" key="3">
    <source>
        <dbReference type="Proteomes" id="UP000756921"/>
    </source>
</evidence>